<proteinExistence type="predicted"/>
<keyword evidence="1" id="KW-1133">Transmembrane helix</keyword>
<evidence type="ECO:0000313" key="2">
    <source>
        <dbReference type="EMBL" id="MET3652465.1"/>
    </source>
</evidence>
<reference evidence="2 3" key="1">
    <citation type="submission" date="2024-06" db="EMBL/GenBank/DDBJ databases">
        <title>Sorghum-associated microbial communities from plants grown in Nebraska, USA.</title>
        <authorList>
            <person name="Schachtman D."/>
        </authorList>
    </citation>
    <scope>NUCLEOTIDE SEQUENCE [LARGE SCALE GENOMIC DNA]</scope>
    <source>
        <strain evidence="2 3">1073</strain>
    </source>
</reference>
<evidence type="ECO:0008006" key="4">
    <source>
        <dbReference type="Google" id="ProtNLM"/>
    </source>
</evidence>
<dbReference type="Pfam" id="PF16083">
    <property type="entry name" value="Phage_holin_3_3"/>
    <property type="match status" value="1"/>
</dbReference>
<accession>A0ABV2JVX3</accession>
<dbReference type="RefSeq" id="WP_354013875.1">
    <property type="nucleotide sequence ID" value="NZ_JBEPMU010000003.1"/>
</dbReference>
<feature type="transmembrane region" description="Helical" evidence="1">
    <location>
        <begin position="13"/>
        <end position="30"/>
    </location>
</feature>
<evidence type="ECO:0000256" key="1">
    <source>
        <dbReference type="SAM" id="Phobius"/>
    </source>
</evidence>
<keyword evidence="3" id="KW-1185">Reference proteome</keyword>
<dbReference type="InterPro" id="IPR032126">
    <property type="entry name" value="LydA_holin"/>
</dbReference>
<organism evidence="2 3">
    <name type="scientific">Dyella japonica</name>
    <dbReference type="NCBI Taxonomy" id="231455"/>
    <lineage>
        <taxon>Bacteria</taxon>
        <taxon>Pseudomonadati</taxon>
        <taxon>Pseudomonadota</taxon>
        <taxon>Gammaproteobacteria</taxon>
        <taxon>Lysobacterales</taxon>
        <taxon>Rhodanobacteraceae</taxon>
        <taxon>Dyella</taxon>
    </lineage>
</organism>
<name>A0ABV2JVX3_9GAMM</name>
<keyword evidence="1" id="KW-0812">Transmembrane</keyword>
<dbReference type="Proteomes" id="UP001549184">
    <property type="component" value="Unassembled WGS sequence"/>
</dbReference>
<feature type="transmembrane region" description="Helical" evidence="1">
    <location>
        <begin position="72"/>
        <end position="91"/>
    </location>
</feature>
<comment type="caution">
    <text evidence="2">The sequence shown here is derived from an EMBL/GenBank/DDBJ whole genome shotgun (WGS) entry which is preliminary data.</text>
</comment>
<evidence type="ECO:0000313" key="3">
    <source>
        <dbReference type="Proteomes" id="UP001549184"/>
    </source>
</evidence>
<feature type="transmembrane region" description="Helical" evidence="1">
    <location>
        <begin position="42"/>
        <end position="66"/>
    </location>
</feature>
<protein>
    <recommendedName>
        <fullName evidence="4">Holin</fullName>
    </recommendedName>
</protein>
<dbReference type="EMBL" id="JBEPMU010000003">
    <property type="protein sequence ID" value="MET3652465.1"/>
    <property type="molecule type" value="Genomic_DNA"/>
</dbReference>
<keyword evidence="1" id="KW-0472">Membrane</keyword>
<gene>
    <name evidence="2" type="ORF">ABIC75_002197</name>
</gene>
<sequence>MDAQPPSLQFWQLLLYPFFAAFGGLLGYALRMMDAGLKVSLWRAVIESLAAGFVGILVMLLCQAMQLSPQWTGVMVGVCGWLGATASIRMLERVVRNKLGVTDTGGIANGGP</sequence>